<sequence length="95" mass="10786">MRAGDPSFEVDINSLLLASDKSDSEDDFEDCIISKSDLLQHDESDQEDDSEEDQVSSESVCSDNSENEDNVPLSELRQSYFYYGENLYERVEDAS</sequence>
<comment type="caution">
    <text evidence="2">The sequence shown here is derived from an EMBL/GenBank/DDBJ whole genome shotgun (WGS) entry which is preliminary data.</text>
</comment>
<name>A0ABD2P0B3_9CUCU</name>
<evidence type="ECO:0000313" key="3">
    <source>
        <dbReference type="Proteomes" id="UP001516400"/>
    </source>
</evidence>
<dbReference type="EMBL" id="JABFTP020000165">
    <property type="protein sequence ID" value="KAL3283955.1"/>
    <property type="molecule type" value="Genomic_DNA"/>
</dbReference>
<feature type="region of interest" description="Disordered" evidence="1">
    <location>
        <begin position="33"/>
        <end position="75"/>
    </location>
</feature>
<feature type="compositionally biased region" description="Acidic residues" evidence="1">
    <location>
        <begin position="44"/>
        <end position="55"/>
    </location>
</feature>
<dbReference type="AlphaFoldDB" id="A0ABD2P0B3"/>
<organism evidence="2 3">
    <name type="scientific">Cryptolaemus montrouzieri</name>
    <dbReference type="NCBI Taxonomy" id="559131"/>
    <lineage>
        <taxon>Eukaryota</taxon>
        <taxon>Metazoa</taxon>
        <taxon>Ecdysozoa</taxon>
        <taxon>Arthropoda</taxon>
        <taxon>Hexapoda</taxon>
        <taxon>Insecta</taxon>
        <taxon>Pterygota</taxon>
        <taxon>Neoptera</taxon>
        <taxon>Endopterygota</taxon>
        <taxon>Coleoptera</taxon>
        <taxon>Polyphaga</taxon>
        <taxon>Cucujiformia</taxon>
        <taxon>Coccinelloidea</taxon>
        <taxon>Coccinellidae</taxon>
        <taxon>Scymninae</taxon>
        <taxon>Scymnini</taxon>
        <taxon>Cryptolaemus</taxon>
    </lineage>
</organism>
<reference evidence="2 3" key="1">
    <citation type="journal article" date="2021" name="BMC Biol.">
        <title>Horizontally acquired antibacterial genes associated with adaptive radiation of ladybird beetles.</title>
        <authorList>
            <person name="Li H.S."/>
            <person name="Tang X.F."/>
            <person name="Huang Y.H."/>
            <person name="Xu Z.Y."/>
            <person name="Chen M.L."/>
            <person name="Du X.Y."/>
            <person name="Qiu B.Y."/>
            <person name="Chen P.T."/>
            <person name="Zhang W."/>
            <person name="Slipinski A."/>
            <person name="Escalona H.E."/>
            <person name="Waterhouse R.M."/>
            <person name="Zwick A."/>
            <person name="Pang H."/>
        </authorList>
    </citation>
    <scope>NUCLEOTIDE SEQUENCE [LARGE SCALE GENOMIC DNA]</scope>
    <source>
        <strain evidence="2">SYSU2018</strain>
    </source>
</reference>
<accession>A0ABD2P0B3</accession>
<protein>
    <submittedName>
        <fullName evidence="2">Uncharacterized protein</fullName>
    </submittedName>
</protein>
<evidence type="ECO:0000256" key="1">
    <source>
        <dbReference type="SAM" id="MobiDB-lite"/>
    </source>
</evidence>
<proteinExistence type="predicted"/>
<evidence type="ECO:0000313" key="2">
    <source>
        <dbReference type="EMBL" id="KAL3283955.1"/>
    </source>
</evidence>
<gene>
    <name evidence="2" type="ORF">HHI36_018123</name>
</gene>
<dbReference type="Proteomes" id="UP001516400">
    <property type="component" value="Unassembled WGS sequence"/>
</dbReference>
<keyword evidence="3" id="KW-1185">Reference proteome</keyword>